<dbReference type="SUPFAM" id="SSF56935">
    <property type="entry name" value="Porins"/>
    <property type="match status" value="1"/>
</dbReference>
<dbReference type="eggNOG" id="ENOG5032RFI">
    <property type="taxonomic scope" value="Bacteria"/>
</dbReference>
<dbReference type="Proteomes" id="UP000000466">
    <property type="component" value="Chromosome"/>
</dbReference>
<dbReference type="EMBL" id="CP003746">
    <property type="protein sequence ID" value="AFU98965.1"/>
    <property type="molecule type" value="Genomic_DNA"/>
</dbReference>
<proteinExistence type="predicted"/>
<dbReference type="AlphaFoldDB" id="K4KL58"/>
<dbReference type="STRING" id="1117647.M5M_08890"/>
<dbReference type="KEGG" id="saga:M5M_08890"/>
<gene>
    <name evidence="2" type="ordered locus">M5M_08890</name>
</gene>
<keyword evidence="3" id="KW-1185">Reference proteome</keyword>
<reference evidence="2 3" key="1">
    <citation type="journal article" date="2013" name="Genome Announc.">
        <title>Complete genome sequence of Simiduia agarivorans SA1(T), a marine bacterium able to degrade a variety of polysaccharides.</title>
        <authorList>
            <person name="Lin S.Y."/>
            <person name="Shieh W.Y."/>
            <person name="Chen J.S."/>
            <person name="Tang S.L."/>
        </authorList>
    </citation>
    <scope>NUCLEOTIDE SEQUENCE [LARGE SCALE GENOMIC DNA]</scope>
    <source>
        <strain evidence="3">DSM 21679 / JCM 13881 / BCRC 17597 / SA1</strain>
    </source>
</reference>
<sequence>MNRVSRKRNAISAVLFVAAPLVTSLAVAEGDWGGSVGVAVSQDDNARKSDVNQIEERQDEATARLYADYKGSWYLFDADYTARYLNYSKDSQDDRNQLDGRASLFLGKPKGWASLAVGNERRSVYNAPEDAPISENLDDRSVWYVEPSLIARFGSVNSLTLAGRAEQVSYRYNSLRDSEPKTASLTFQRDVSSVSFFQAYGGVRSVEYPNGTLDDYENQFGGIAWNSRLRLLSYELKLGYNKATFEDNGADYEAPSVYLTLDYNSSVNRFLFELSQDITDTSSGSALLDDVPENPEADGVGVDQIERQRARAVWTSQGLCGRCETTLGYRYQYDDYRRDIRDGSTEAFTAGFRYRFSESLRSFVQYERSKLDYRSDALFGYEADRIDVRLEKTLGAQLAARVFYSYEQRQAQVDYDQNILGIGLTYTFK</sequence>
<keyword evidence="1" id="KW-0732">Signal</keyword>
<dbReference type="RefSeq" id="WP_015047130.1">
    <property type="nucleotide sequence ID" value="NC_018868.3"/>
</dbReference>
<feature type="chain" id="PRO_5003879907" evidence="1">
    <location>
        <begin position="29"/>
        <end position="429"/>
    </location>
</feature>
<evidence type="ECO:0000313" key="3">
    <source>
        <dbReference type="Proteomes" id="UP000000466"/>
    </source>
</evidence>
<name>K4KL58_SIMAS</name>
<evidence type="ECO:0000313" key="2">
    <source>
        <dbReference type="EMBL" id="AFU98965.1"/>
    </source>
</evidence>
<organism evidence="2 3">
    <name type="scientific">Simiduia agarivorans (strain DSM 21679 / JCM 13881 / BCRC 17597 / SA1)</name>
    <dbReference type="NCBI Taxonomy" id="1117647"/>
    <lineage>
        <taxon>Bacteria</taxon>
        <taxon>Pseudomonadati</taxon>
        <taxon>Pseudomonadota</taxon>
        <taxon>Gammaproteobacteria</taxon>
        <taxon>Cellvibrionales</taxon>
        <taxon>Cellvibrionaceae</taxon>
        <taxon>Simiduia</taxon>
    </lineage>
</organism>
<protein>
    <submittedName>
        <fullName evidence="2">Uncharacterized protein</fullName>
    </submittedName>
</protein>
<feature type="signal peptide" evidence="1">
    <location>
        <begin position="1"/>
        <end position="28"/>
    </location>
</feature>
<accession>K4KL58</accession>
<evidence type="ECO:0000256" key="1">
    <source>
        <dbReference type="SAM" id="SignalP"/>
    </source>
</evidence>
<dbReference type="HOGENOM" id="CLU_634149_0_0_6"/>